<evidence type="ECO:0000313" key="2">
    <source>
        <dbReference type="EMBL" id="KIM19395.1"/>
    </source>
</evidence>
<keyword evidence="3" id="KW-1185">Reference proteome</keyword>
<proteinExistence type="predicted"/>
<dbReference type="EMBL" id="KN824740">
    <property type="protein sequence ID" value="KIM19395.1"/>
    <property type="molecule type" value="Genomic_DNA"/>
</dbReference>
<reference evidence="2 3" key="1">
    <citation type="submission" date="2014-04" db="EMBL/GenBank/DDBJ databases">
        <authorList>
            <consortium name="DOE Joint Genome Institute"/>
            <person name="Kuo A."/>
            <person name="Zuccaro A."/>
            <person name="Kohler A."/>
            <person name="Nagy L.G."/>
            <person name="Floudas D."/>
            <person name="Copeland A."/>
            <person name="Barry K.W."/>
            <person name="Cichocki N."/>
            <person name="Veneault-Fourrey C."/>
            <person name="LaButti K."/>
            <person name="Lindquist E.A."/>
            <person name="Lipzen A."/>
            <person name="Lundell T."/>
            <person name="Morin E."/>
            <person name="Murat C."/>
            <person name="Sun H."/>
            <person name="Tunlid A."/>
            <person name="Henrissat B."/>
            <person name="Grigoriev I.V."/>
            <person name="Hibbett D.S."/>
            <person name="Martin F."/>
            <person name="Nordberg H.P."/>
            <person name="Cantor M.N."/>
            <person name="Hua S.X."/>
        </authorList>
    </citation>
    <scope>NUCLEOTIDE SEQUENCE [LARGE SCALE GENOMIC DNA]</scope>
    <source>
        <strain evidence="2 3">MAFF 305830</strain>
    </source>
</reference>
<feature type="region of interest" description="Disordered" evidence="1">
    <location>
        <begin position="341"/>
        <end position="371"/>
    </location>
</feature>
<feature type="non-terminal residue" evidence="2">
    <location>
        <position position="371"/>
    </location>
</feature>
<dbReference type="Proteomes" id="UP000054097">
    <property type="component" value="Unassembled WGS sequence"/>
</dbReference>
<dbReference type="AlphaFoldDB" id="A0A0C3A3Z2"/>
<reference evidence="3" key="2">
    <citation type="submission" date="2015-01" db="EMBL/GenBank/DDBJ databases">
        <title>Evolutionary Origins and Diversification of the Mycorrhizal Mutualists.</title>
        <authorList>
            <consortium name="DOE Joint Genome Institute"/>
            <consortium name="Mycorrhizal Genomics Consortium"/>
            <person name="Kohler A."/>
            <person name="Kuo A."/>
            <person name="Nagy L.G."/>
            <person name="Floudas D."/>
            <person name="Copeland A."/>
            <person name="Barry K.W."/>
            <person name="Cichocki N."/>
            <person name="Veneault-Fourrey C."/>
            <person name="LaButti K."/>
            <person name="Lindquist E.A."/>
            <person name="Lipzen A."/>
            <person name="Lundell T."/>
            <person name="Morin E."/>
            <person name="Murat C."/>
            <person name="Riley R."/>
            <person name="Ohm R."/>
            <person name="Sun H."/>
            <person name="Tunlid A."/>
            <person name="Henrissat B."/>
            <person name="Grigoriev I.V."/>
            <person name="Hibbett D.S."/>
            <person name="Martin F."/>
        </authorList>
    </citation>
    <scope>NUCLEOTIDE SEQUENCE [LARGE SCALE GENOMIC DNA]</scope>
    <source>
        <strain evidence="3">MAFF 305830</strain>
    </source>
</reference>
<dbReference type="HOGENOM" id="CLU_747156_0_0_1"/>
<dbReference type="OrthoDB" id="3271141at2759"/>
<protein>
    <submittedName>
        <fullName evidence="2">Uncharacterized protein</fullName>
    </submittedName>
</protein>
<organism evidence="2 3">
    <name type="scientific">Serendipita vermifera MAFF 305830</name>
    <dbReference type="NCBI Taxonomy" id="933852"/>
    <lineage>
        <taxon>Eukaryota</taxon>
        <taxon>Fungi</taxon>
        <taxon>Dikarya</taxon>
        <taxon>Basidiomycota</taxon>
        <taxon>Agaricomycotina</taxon>
        <taxon>Agaricomycetes</taxon>
        <taxon>Sebacinales</taxon>
        <taxon>Serendipitaceae</taxon>
        <taxon>Serendipita</taxon>
    </lineage>
</organism>
<evidence type="ECO:0000256" key="1">
    <source>
        <dbReference type="SAM" id="MobiDB-lite"/>
    </source>
</evidence>
<name>A0A0C3A3Z2_SERVB</name>
<feature type="region of interest" description="Disordered" evidence="1">
    <location>
        <begin position="303"/>
        <end position="322"/>
    </location>
</feature>
<sequence length="371" mass="42168">MNQPGTLDLTSVRDALPAGNELAQGRQTNQRPMPDSSDSDIEMNLITEGGPADAQSIQYLRSRYRKSIAHPYARRVPVTNVWLSTKSNQISRQQRDRLRAGCPVEDALPDYDCEDDDDGYLQTTKFKKGSYLAFQSCVRRHIQFLRTQNSSMIAFPEGCLSTERRQRFLNNQYHATTPDRGSTAEECCPDVEGTACNRWNLTFITSVARDFVSKVAEGWYAEDDLPPEAMVQGAVERRVKTCVESMIKTARRTKRLRSNDAIAHAKAHNKYMQRRREKHSRRLVACDQSPKYQKYFGLLKAVGPEGNSDEETDNEAQQKPAPLKVFPLRWRSRKYEALVHSIDTEGQNQKSNPLLHAGPVRRSSRSSLASR</sequence>
<accession>A0A0C3A3Z2</accession>
<gene>
    <name evidence="2" type="ORF">M408DRAFT_231896</name>
</gene>
<feature type="region of interest" description="Disordered" evidence="1">
    <location>
        <begin position="20"/>
        <end position="44"/>
    </location>
</feature>
<evidence type="ECO:0000313" key="3">
    <source>
        <dbReference type="Proteomes" id="UP000054097"/>
    </source>
</evidence>